<evidence type="ECO:0000313" key="1">
    <source>
        <dbReference type="EMBL" id="SVC84291.1"/>
    </source>
</evidence>
<evidence type="ECO:0008006" key="2">
    <source>
        <dbReference type="Google" id="ProtNLM"/>
    </source>
</evidence>
<sequence>MDTKNDKINTMQPFAKGDIFLGCTYLNDEIDDHKGDGRILQYDKELNKKGVLWTQGTEHLVIGLTFDPNGILWGFDMHNHVVIRVAPDGIQLPNHHFADRAFSNATFDSQGNIYFGEGLVGNTPYPGSYLKRLPGLDLLGYGNIYKYNQEFELVEVF</sequence>
<dbReference type="InterPro" id="IPR011042">
    <property type="entry name" value="6-blade_b-propeller_TolB-like"/>
</dbReference>
<accession>A0A382QJ53</accession>
<dbReference type="EMBL" id="UINC01114167">
    <property type="protein sequence ID" value="SVC84291.1"/>
    <property type="molecule type" value="Genomic_DNA"/>
</dbReference>
<name>A0A382QJ53_9ZZZZ</name>
<dbReference type="AlphaFoldDB" id="A0A382QJ53"/>
<dbReference type="SUPFAM" id="SSF63829">
    <property type="entry name" value="Calcium-dependent phosphotriesterase"/>
    <property type="match status" value="1"/>
</dbReference>
<reference evidence="1" key="1">
    <citation type="submission" date="2018-05" db="EMBL/GenBank/DDBJ databases">
        <authorList>
            <person name="Lanie J.A."/>
            <person name="Ng W.-L."/>
            <person name="Kazmierczak K.M."/>
            <person name="Andrzejewski T.M."/>
            <person name="Davidsen T.M."/>
            <person name="Wayne K.J."/>
            <person name="Tettelin H."/>
            <person name="Glass J.I."/>
            <person name="Rusch D."/>
            <person name="Podicherti R."/>
            <person name="Tsui H.-C.T."/>
            <person name="Winkler M.E."/>
        </authorList>
    </citation>
    <scope>NUCLEOTIDE SEQUENCE</scope>
</reference>
<organism evidence="1">
    <name type="scientific">marine metagenome</name>
    <dbReference type="NCBI Taxonomy" id="408172"/>
    <lineage>
        <taxon>unclassified sequences</taxon>
        <taxon>metagenomes</taxon>
        <taxon>ecological metagenomes</taxon>
    </lineage>
</organism>
<protein>
    <recommendedName>
        <fullName evidence="2">SMP-30/Gluconolactonase/LRE-like region domain-containing protein</fullName>
    </recommendedName>
</protein>
<feature type="non-terminal residue" evidence="1">
    <location>
        <position position="157"/>
    </location>
</feature>
<proteinExistence type="predicted"/>
<dbReference type="Gene3D" id="2.120.10.30">
    <property type="entry name" value="TolB, C-terminal domain"/>
    <property type="match status" value="1"/>
</dbReference>
<gene>
    <name evidence="1" type="ORF">METZ01_LOCUS337145</name>
</gene>